<protein>
    <submittedName>
        <fullName evidence="3">NgoFVII family restriction endonuclease</fullName>
    </submittedName>
</protein>
<accession>A0A7V2T534</accession>
<dbReference type="GO" id="GO:0004519">
    <property type="term" value="F:endonuclease activity"/>
    <property type="evidence" value="ECO:0007669"/>
    <property type="project" value="UniProtKB-KW"/>
</dbReference>
<reference evidence="3" key="1">
    <citation type="journal article" date="2020" name="mSystems">
        <title>Genome- and Community-Level Interaction Insights into Carbon Utilization and Element Cycling Functions of Hydrothermarchaeota in Hydrothermal Sediment.</title>
        <authorList>
            <person name="Zhou Z."/>
            <person name="Liu Y."/>
            <person name="Xu W."/>
            <person name="Pan J."/>
            <person name="Luo Z.H."/>
            <person name="Li M."/>
        </authorList>
    </citation>
    <scope>NUCLEOTIDE SEQUENCE [LARGE SCALE GENOMIC DNA]</scope>
    <source>
        <strain evidence="3">HyVt-493</strain>
    </source>
</reference>
<feature type="domain" description="Restriction endonuclease type II NgoFVII C-terminal B3-like DNA-binding" evidence="2">
    <location>
        <begin position="191"/>
        <end position="310"/>
    </location>
</feature>
<dbReference type="CDD" id="cd09117">
    <property type="entry name" value="PLDc_Bfil_DEXD_like"/>
    <property type="match status" value="1"/>
</dbReference>
<evidence type="ECO:0000259" key="1">
    <source>
        <dbReference type="Pfam" id="PF09565"/>
    </source>
</evidence>
<evidence type="ECO:0000259" key="2">
    <source>
        <dbReference type="Pfam" id="PF20731"/>
    </source>
</evidence>
<comment type="caution">
    <text evidence="3">The sequence shown here is derived from an EMBL/GenBank/DDBJ whole genome shotgun (WGS) entry which is preliminary data.</text>
</comment>
<dbReference type="InterPro" id="IPR019065">
    <property type="entry name" value="RE_NgoFVII_N"/>
</dbReference>
<gene>
    <name evidence="3" type="ORF">ENJ51_12595</name>
</gene>
<name>A0A7V2T534_LEUMU</name>
<dbReference type="EMBL" id="DRMS01000476">
    <property type="protein sequence ID" value="HFC93639.1"/>
    <property type="molecule type" value="Genomic_DNA"/>
</dbReference>
<dbReference type="Proteomes" id="UP000885750">
    <property type="component" value="Unassembled WGS sequence"/>
</dbReference>
<sequence length="320" mass="36630">MLSSDLFSKVLLKPAKDGADELYIISGYASAVMASYHLEQLKKNRINAKIHLIIGMTSRDGLSLTNHQTFKKLMESEYPDNFICSYLAEYPPVHSKLYSWLSNNNPIDAYTGSANYSQQAFVLKSQREIASKCDPNSAYEYYKSLISESIYCTHQEVEEHIAFYNSQKATLSNRDIIEEENADYEAPIGLEKQTVSLLQSNGEIHKSSGLNWGQREGREPNQAYIALQSEIWRSDFFPPIGQHFTVRTDDKKILVFTRAQQNGKALHTPSNNSLMGEYFRNRLGLSNGDFVKKEDITHYGRTTVDFYKIDEEQYQMDFSV</sequence>
<dbReference type="Pfam" id="PF09565">
    <property type="entry name" value="RE_NgoFVII"/>
    <property type="match status" value="1"/>
</dbReference>
<feature type="domain" description="Restriction endonuclease type II NgoFVII N-terminal" evidence="1">
    <location>
        <begin position="6"/>
        <end position="159"/>
    </location>
</feature>
<proteinExistence type="predicted"/>
<organism evidence="3">
    <name type="scientific">Leucothrix mucor</name>
    <dbReference type="NCBI Taxonomy" id="45248"/>
    <lineage>
        <taxon>Bacteria</taxon>
        <taxon>Pseudomonadati</taxon>
        <taxon>Pseudomonadota</taxon>
        <taxon>Gammaproteobacteria</taxon>
        <taxon>Thiotrichales</taxon>
        <taxon>Thiotrichaceae</taxon>
        <taxon>Leucothrix</taxon>
    </lineage>
</organism>
<dbReference type="InterPro" id="IPR048923">
    <property type="entry name" value="RE_NgoFVII_C"/>
</dbReference>
<evidence type="ECO:0000313" key="3">
    <source>
        <dbReference type="EMBL" id="HFC93639.1"/>
    </source>
</evidence>
<dbReference type="AlphaFoldDB" id="A0A7V2T534"/>
<dbReference type="Pfam" id="PF20731">
    <property type="entry name" value="RE_NgoFVII_C"/>
    <property type="match status" value="1"/>
</dbReference>
<keyword evidence="3" id="KW-0378">Hydrolase</keyword>
<dbReference type="Gene3D" id="3.30.870.10">
    <property type="entry name" value="Endonuclease Chain A"/>
    <property type="match status" value="1"/>
</dbReference>
<keyword evidence="3" id="KW-0540">Nuclease</keyword>
<keyword evidence="3" id="KW-0255">Endonuclease</keyword>